<name>A0ACB0J7F1_TRIPR</name>
<keyword evidence="2" id="KW-1185">Reference proteome</keyword>
<protein>
    <submittedName>
        <fullName evidence="1">Uncharacterized protein</fullName>
    </submittedName>
</protein>
<organism evidence="1 2">
    <name type="scientific">Trifolium pratense</name>
    <name type="common">Red clover</name>
    <dbReference type="NCBI Taxonomy" id="57577"/>
    <lineage>
        <taxon>Eukaryota</taxon>
        <taxon>Viridiplantae</taxon>
        <taxon>Streptophyta</taxon>
        <taxon>Embryophyta</taxon>
        <taxon>Tracheophyta</taxon>
        <taxon>Spermatophyta</taxon>
        <taxon>Magnoliopsida</taxon>
        <taxon>eudicotyledons</taxon>
        <taxon>Gunneridae</taxon>
        <taxon>Pentapetalae</taxon>
        <taxon>rosids</taxon>
        <taxon>fabids</taxon>
        <taxon>Fabales</taxon>
        <taxon>Fabaceae</taxon>
        <taxon>Papilionoideae</taxon>
        <taxon>50 kb inversion clade</taxon>
        <taxon>NPAAA clade</taxon>
        <taxon>Hologalegina</taxon>
        <taxon>IRL clade</taxon>
        <taxon>Trifolieae</taxon>
        <taxon>Trifolium</taxon>
    </lineage>
</organism>
<accession>A0ACB0J7F1</accession>
<dbReference type="Proteomes" id="UP001177021">
    <property type="component" value="Unassembled WGS sequence"/>
</dbReference>
<proteinExistence type="predicted"/>
<comment type="caution">
    <text evidence="1">The sequence shown here is derived from an EMBL/GenBank/DDBJ whole genome shotgun (WGS) entry which is preliminary data.</text>
</comment>
<sequence>MCTIYQSLVDSVGVYRKSKTSFLLINPFKRTNKIIHAPSFETYMFSYYNHVLLAFSKCSEEFVLVILCTQSKCLHVYQSRNCGCFTFSSKMGNQERVVHSVVLHNIIYVVTNKANIGVLSLNYPTIKFLKLKGTPDVTNIRFKLVNCDEQLLVVDSTYGQIRNVYKIDFSAINYVKLETLGDIALFCNVCDWKTDCYALSNPNRWGYESNSVYVTTESTTTCKVYSADDNKLQKCITLPTPGGESNHYVYDWCFKHLRHEIDYSLVE</sequence>
<evidence type="ECO:0000313" key="1">
    <source>
        <dbReference type="EMBL" id="CAJ2640908.1"/>
    </source>
</evidence>
<reference evidence="1" key="1">
    <citation type="submission" date="2023-10" db="EMBL/GenBank/DDBJ databases">
        <authorList>
            <person name="Rodriguez Cubillos JULIANA M."/>
            <person name="De Vega J."/>
        </authorList>
    </citation>
    <scope>NUCLEOTIDE SEQUENCE</scope>
</reference>
<dbReference type="EMBL" id="CASHSV030000024">
    <property type="protein sequence ID" value="CAJ2640908.1"/>
    <property type="molecule type" value="Genomic_DNA"/>
</dbReference>
<gene>
    <name evidence="1" type="ORF">MILVUS5_LOCUS10676</name>
</gene>
<evidence type="ECO:0000313" key="2">
    <source>
        <dbReference type="Proteomes" id="UP001177021"/>
    </source>
</evidence>